<feature type="region of interest" description="Disordered" evidence="1">
    <location>
        <begin position="106"/>
        <end position="154"/>
    </location>
</feature>
<feature type="compositionally biased region" description="Basic and acidic residues" evidence="1">
    <location>
        <begin position="169"/>
        <end position="181"/>
    </location>
</feature>
<dbReference type="Proteomes" id="UP000887540">
    <property type="component" value="Unplaced"/>
</dbReference>
<name>A0A914EEM3_9BILA</name>
<keyword evidence="2" id="KW-0472">Membrane</keyword>
<dbReference type="AlphaFoldDB" id="A0A914EEM3"/>
<feature type="chain" id="PRO_5037368329" evidence="3">
    <location>
        <begin position="22"/>
        <end position="235"/>
    </location>
</feature>
<protein>
    <submittedName>
        <fullName evidence="5">Uncharacterized protein</fullName>
    </submittedName>
</protein>
<proteinExistence type="predicted"/>
<keyword evidence="2" id="KW-0812">Transmembrane</keyword>
<evidence type="ECO:0000256" key="1">
    <source>
        <dbReference type="SAM" id="MobiDB-lite"/>
    </source>
</evidence>
<feature type="signal peptide" evidence="3">
    <location>
        <begin position="1"/>
        <end position="21"/>
    </location>
</feature>
<evidence type="ECO:0000256" key="3">
    <source>
        <dbReference type="SAM" id="SignalP"/>
    </source>
</evidence>
<keyword evidence="4" id="KW-1185">Reference proteome</keyword>
<keyword evidence="2" id="KW-1133">Transmembrane helix</keyword>
<keyword evidence="3" id="KW-0732">Signal</keyword>
<evidence type="ECO:0000256" key="2">
    <source>
        <dbReference type="SAM" id="Phobius"/>
    </source>
</evidence>
<accession>A0A914EEM3</accession>
<evidence type="ECO:0000313" key="4">
    <source>
        <dbReference type="Proteomes" id="UP000887540"/>
    </source>
</evidence>
<feature type="transmembrane region" description="Helical" evidence="2">
    <location>
        <begin position="202"/>
        <end position="226"/>
    </location>
</feature>
<sequence>MRYFILYLIFTFLGLNILVYGGQYNQQQVQDTYTQQQPYQQQQTDPYNNLGDKDLSSLSNQIIQNENGNTINNEQTQNLQQAPNVTQQVWGPSQDQRQFDQSYLQSPYGAPMHAYGPPMYQQGPEPLGPGWKRPPDPKNNPHLPQPPNDSDESKHYINIQQAPNNINVKNKDSNPNDYNDLTKEVNEWKNKQKDWQQTTMKWALGLGLGTGIPAILLILVCAFCLIRRYRRRKQQ</sequence>
<evidence type="ECO:0000313" key="5">
    <source>
        <dbReference type="WBParaSite" id="ACRNAN_scaffold7319.g29988.t1"/>
    </source>
</evidence>
<feature type="region of interest" description="Disordered" evidence="1">
    <location>
        <begin position="162"/>
        <end position="181"/>
    </location>
</feature>
<reference evidence="5" key="1">
    <citation type="submission" date="2022-11" db="UniProtKB">
        <authorList>
            <consortium name="WormBaseParasite"/>
        </authorList>
    </citation>
    <scope>IDENTIFICATION</scope>
</reference>
<organism evidence="4 5">
    <name type="scientific">Acrobeloides nanus</name>
    <dbReference type="NCBI Taxonomy" id="290746"/>
    <lineage>
        <taxon>Eukaryota</taxon>
        <taxon>Metazoa</taxon>
        <taxon>Ecdysozoa</taxon>
        <taxon>Nematoda</taxon>
        <taxon>Chromadorea</taxon>
        <taxon>Rhabditida</taxon>
        <taxon>Tylenchina</taxon>
        <taxon>Cephalobomorpha</taxon>
        <taxon>Cephaloboidea</taxon>
        <taxon>Cephalobidae</taxon>
        <taxon>Acrobeloides</taxon>
    </lineage>
</organism>
<dbReference type="WBParaSite" id="ACRNAN_scaffold7319.g29988.t1">
    <property type="protein sequence ID" value="ACRNAN_scaffold7319.g29988.t1"/>
    <property type="gene ID" value="ACRNAN_scaffold7319.g29988"/>
</dbReference>